<dbReference type="Pfam" id="PF13279">
    <property type="entry name" value="4HBT_2"/>
    <property type="match status" value="1"/>
</dbReference>
<dbReference type="Proteomes" id="UP001589607">
    <property type="component" value="Unassembled WGS sequence"/>
</dbReference>
<dbReference type="RefSeq" id="WP_236456416.1">
    <property type="nucleotide sequence ID" value="NZ_CBCSGE010000014.1"/>
</dbReference>
<dbReference type="SUPFAM" id="SSF54637">
    <property type="entry name" value="Thioesterase/thiol ester dehydrase-isomerase"/>
    <property type="match status" value="1"/>
</dbReference>
<dbReference type="InterPro" id="IPR050563">
    <property type="entry name" value="4-hydroxybenzoyl-CoA_TE"/>
</dbReference>
<organism evidence="1 2">
    <name type="scientific">Flavobacterium jumunjinense</name>
    <dbReference type="NCBI Taxonomy" id="998845"/>
    <lineage>
        <taxon>Bacteria</taxon>
        <taxon>Pseudomonadati</taxon>
        <taxon>Bacteroidota</taxon>
        <taxon>Flavobacteriia</taxon>
        <taxon>Flavobacteriales</taxon>
        <taxon>Flavobacteriaceae</taxon>
        <taxon>Flavobacterium</taxon>
    </lineage>
</organism>
<dbReference type="EC" id="3.1.2.-" evidence="1"/>
<dbReference type="Gene3D" id="3.10.129.10">
    <property type="entry name" value="Hotdog Thioesterase"/>
    <property type="match status" value="1"/>
</dbReference>
<accession>A0ABV5GSR7</accession>
<dbReference type="EMBL" id="JBHMEY010000089">
    <property type="protein sequence ID" value="MFB9098435.1"/>
    <property type="molecule type" value="Genomic_DNA"/>
</dbReference>
<evidence type="ECO:0000313" key="2">
    <source>
        <dbReference type="Proteomes" id="UP001589607"/>
    </source>
</evidence>
<comment type="caution">
    <text evidence="1">The sequence shown here is derived from an EMBL/GenBank/DDBJ whole genome shotgun (WGS) entry which is preliminary data.</text>
</comment>
<dbReference type="CDD" id="cd00586">
    <property type="entry name" value="4HBT"/>
    <property type="match status" value="1"/>
</dbReference>
<proteinExistence type="predicted"/>
<keyword evidence="2" id="KW-1185">Reference proteome</keyword>
<name>A0ABV5GSR7_9FLAO</name>
<gene>
    <name evidence="1" type="ORF">ACFFVF_18170</name>
</gene>
<protein>
    <submittedName>
        <fullName evidence="1">Acyl-CoA thioesterase</fullName>
        <ecNumber evidence="1">3.1.2.-</ecNumber>
    </submittedName>
</protein>
<sequence>MDTLDIQNFKFSMPLNIRWNDLDPLNHVNNVFYFEYFQIGRGHYMIDASKQWDWAKNMFVIAHIECDYYKELKLTTKEPSIKIRTTSLGSKSFEIEYLITSLDKEENETIHAKGKSVQVLVDATIGKSIEIPDWLRNDITNYEPSLSTI</sequence>
<dbReference type="GO" id="GO:0016787">
    <property type="term" value="F:hydrolase activity"/>
    <property type="evidence" value="ECO:0007669"/>
    <property type="project" value="UniProtKB-KW"/>
</dbReference>
<reference evidence="1 2" key="1">
    <citation type="submission" date="2024-09" db="EMBL/GenBank/DDBJ databases">
        <authorList>
            <person name="Sun Q."/>
            <person name="Mori K."/>
        </authorList>
    </citation>
    <scope>NUCLEOTIDE SEQUENCE [LARGE SCALE GENOMIC DNA]</scope>
    <source>
        <strain evidence="1 2">CECT 7955</strain>
    </source>
</reference>
<dbReference type="PANTHER" id="PTHR31793">
    <property type="entry name" value="4-HYDROXYBENZOYL-COA THIOESTERASE FAMILY MEMBER"/>
    <property type="match status" value="1"/>
</dbReference>
<keyword evidence="1" id="KW-0378">Hydrolase</keyword>
<dbReference type="InterPro" id="IPR029069">
    <property type="entry name" value="HotDog_dom_sf"/>
</dbReference>
<evidence type="ECO:0000313" key="1">
    <source>
        <dbReference type="EMBL" id="MFB9098435.1"/>
    </source>
</evidence>
<dbReference type="PANTHER" id="PTHR31793:SF24">
    <property type="entry name" value="LONG-CHAIN ACYL-COA THIOESTERASE FADM"/>
    <property type="match status" value="1"/>
</dbReference>